<reference evidence="8 9" key="1">
    <citation type="submission" date="2013-07" db="EMBL/GenBank/DDBJ databases">
        <title>Comparative Genomic and Metabolomic Analysis of Twelve Strains of Pseudoalteromonas luteoviolacea.</title>
        <authorList>
            <person name="Vynne N.G."/>
            <person name="Mansson M."/>
            <person name="Gram L."/>
        </authorList>
    </citation>
    <scope>NUCLEOTIDE SEQUENCE [LARGE SCALE GENOMIC DNA]</scope>
    <source>
        <strain evidence="8 9">NCIMB 1942</strain>
    </source>
</reference>
<keyword evidence="3" id="KW-1003">Cell membrane</keyword>
<comment type="similarity">
    <text evidence="2">Belongs to the UPF0719 family.</text>
</comment>
<dbReference type="AlphaFoldDB" id="A0A167DCE4"/>
<comment type="subcellular location">
    <subcellularLocation>
        <location evidence="1">Cell membrane</location>
        <topology evidence="1">Multi-pass membrane protein</topology>
    </subcellularLocation>
</comment>
<evidence type="ECO:0000256" key="6">
    <source>
        <dbReference type="ARBA" id="ARBA00023136"/>
    </source>
</evidence>
<feature type="transmembrane region" description="Helical" evidence="7">
    <location>
        <begin position="157"/>
        <end position="180"/>
    </location>
</feature>
<evidence type="ECO:0000256" key="1">
    <source>
        <dbReference type="ARBA" id="ARBA00004651"/>
    </source>
</evidence>
<name>A0A167DCE4_9GAMM</name>
<dbReference type="GO" id="GO:0005886">
    <property type="term" value="C:plasma membrane"/>
    <property type="evidence" value="ECO:0007669"/>
    <property type="project" value="UniProtKB-SubCell"/>
</dbReference>
<sequence>MSCGFVPYKNLQCPVAHLLGSVIVTLNNTNLTLSMSYLSLENSNFFIIGSSLVLICIALTSLRLIVQMHAKKLLQKELAQRDNFALGINYAAKVAVLCGSISYFFGNLTAFDISVIHTQVLLPMGLIWSYIYLGQYIHRKWILYRFNEAQAILNQNVCAALVDSGMLIGNCILVFGLYQWFAPTDFKSLFIASICFVVLQLLFALDSKFRESRFAKSNQGASLQDNFNLANTSIGIRYAGKTIGLALAIYAGLHSAPNYEGKIVDSLLTVLIHSIFMWILLYLFSRLLIQIVLPKVNIGLEVDHQDNIGIACLEFAVFCTMGYLLINMFSI</sequence>
<feature type="transmembrane region" description="Helical" evidence="7">
    <location>
        <begin position="87"/>
        <end position="106"/>
    </location>
</feature>
<evidence type="ECO:0000256" key="4">
    <source>
        <dbReference type="ARBA" id="ARBA00022692"/>
    </source>
</evidence>
<dbReference type="PATRIC" id="fig|1365253.3.peg.1747"/>
<organism evidence="8 9">
    <name type="scientific">Pseudoalteromonas luteoviolacea NCIMB 1942</name>
    <dbReference type="NCBI Taxonomy" id="1365253"/>
    <lineage>
        <taxon>Bacteria</taxon>
        <taxon>Pseudomonadati</taxon>
        <taxon>Pseudomonadota</taxon>
        <taxon>Gammaproteobacteria</taxon>
        <taxon>Alteromonadales</taxon>
        <taxon>Pseudoalteromonadaceae</taxon>
        <taxon>Pseudoalteromonas</taxon>
    </lineage>
</organism>
<feature type="transmembrane region" description="Helical" evidence="7">
    <location>
        <begin position="267"/>
        <end position="288"/>
    </location>
</feature>
<gene>
    <name evidence="8" type="ORF">N482_07475</name>
</gene>
<accession>A0A167DCE4</accession>
<dbReference type="PANTHER" id="PTHR40043:SF1">
    <property type="entry name" value="UPF0719 INNER MEMBRANE PROTEIN YJFL"/>
    <property type="match status" value="1"/>
</dbReference>
<evidence type="ECO:0000256" key="3">
    <source>
        <dbReference type="ARBA" id="ARBA00022475"/>
    </source>
</evidence>
<evidence type="ECO:0000256" key="7">
    <source>
        <dbReference type="SAM" id="Phobius"/>
    </source>
</evidence>
<keyword evidence="4 7" id="KW-0812">Transmembrane</keyword>
<dbReference type="Proteomes" id="UP000076587">
    <property type="component" value="Unassembled WGS sequence"/>
</dbReference>
<keyword evidence="6 7" id="KW-0472">Membrane</keyword>
<evidence type="ECO:0008006" key="10">
    <source>
        <dbReference type="Google" id="ProtNLM"/>
    </source>
</evidence>
<evidence type="ECO:0000313" key="9">
    <source>
        <dbReference type="Proteomes" id="UP000076587"/>
    </source>
</evidence>
<feature type="transmembrane region" description="Helical" evidence="7">
    <location>
        <begin position="186"/>
        <end position="205"/>
    </location>
</feature>
<dbReference type="Pfam" id="PF03994">
    <property type="entry name" value="DUF350"/>
    <property type="match status" value="1"/>
</dbReference>
<feature type="transmembrane region" description="Helical" evidence="7">
    <location>
        <begin position="308"/>
        <end position="326"/>
    </location>
</feature>
<proteinExistence type="inferred from homology"/>
<keyword evidence="5 7" id="KW-1133">Transmembrane helix</keyword>
<feature type="transmembrane region" description="Helical" evidence="7">
    <location>
        <begin position="118"/>
        <end position="137"/>
    </location>
</feature>
<dbReference type="InterPro" id="IPR007140">
    <property type="entry name" value="DUF350"/>
</dbReference>
<feature type="transmembrane region" description="Helical" evidence="7">
    <location>
        <begin position="45"/>
        <end position="66"/>
    </location>
</feature>
<evidence type="ECO:0000256" key="2">
    <source>
        <dbReference type="ARBA" id="ARBA00005779"/>
    </source>
</evidence>
<dbReference type="PANTHER" id="PTHR40043">
    <property type="entry name" value="UPF0719 INNER MEMBRANE PROTEIN YJFL"/>
    <property type="match status" value="1"/>
</dbReference>
<comment type="caution">
    <text evidence="8">The sequence shown here is derived from an EMBL/GenBank/DDBJ whole genome shotgun (WGS) entry which is preliminary data.</text>
</comment>
<evidence type="ECO:0000313" key="8">
    <source>
        <dbReference type="EMBL" id="KZN48665.1"/>
    </source>
</evidence>
<evidence type="ECO:0000256" key="5">
    <source>
        <dbReference type="ARBA" id="ARBA00022989"/>
    </source>
</evidence>
<protein>
    <recommendedName>
        <fullName evidence="10">DUF350 domain-containing protein</fullName>
    </recommendedName>
</protein>
<dbReference type="EMBL" id="AUXT01000145">
    <property type="protein sequence ID" value="KZN48665.1"/>
    <property type="molecule type" value="Genomic_DNA"/>
</dbReference>